<evidence type="ECO:0000313" key="4">
    <source>
        <dbReference type="Proteomes" id="UP000499080"/>
    </source>
</evidence>
<comment type="caution">
    <text evidence="3">The sequence shown here is derived from an EMBL/GenBank/DDBJ whole genome shotgun (WGS) entry which is preliminary data.</text>
</comment>
<proteinExistence type="predicted"/>
<reference evidence="3 4" key="1">
    <citation type="journal article" date="2019" name="Sci. Rep.">
        <title>Orb-weaving spider Araneus ventricosus genome elucidates the spidroin gene catalogue.</title>
        <authorList>
            <person name="Kono N."/>
            <person name="Nakamura H."/>
            <person name="Ohtoshi R."/>
            <person name="Moran D.A.P."/>
            <person name="Shinohara A."/>
            <person name="Yoshida Y."/>
            <person name="Fujiwara M."/>
            <person name="Mori M."/>
            <person name="Tomita M."/>
            <person name="Arakawa K."/>
        </authorList>
    </citation>
    <scope>NUCLEOTIDE SEQUENCE [LARGE SCALE GENOMIC DNA]</scope>
</reference>
<dbReference type="EMBL" id="BGPR01007255">
    <property type="protein sequence ID" value="GBN25532.1"/>
    <property type="molecule type" value="Genomic_DNA"/>
</dbReference>
<evidence type="ECO:0000256" key="1">
    <source>
        <dbReference type="SAM" id="Coils"/>
    </source>
</evidence>
<sequence length="290" mass="32344">MDENQLNCSPSSHQSNASSLNSSSSCSYTILKSPGYRIELEAYGDKWKATVYDNCFPDLTRSYSASVAFENEYCLENFITKSPSYQSRHIHFLSIDKDSPMVYIGSLGLKGGGCGCDLPTWICVCGFICPNYCCEHCCGHKAEHESCRFIVQKQQELWNAQARYNCLSKSPEASAQWKEEEQSRQYAEAARESRVSQEGLGSKLEGVVSELEGLVSELESAPRRAGSACESRVSQEGFGSKLEGLRSELQGLRSELEGVGSELEGLISELESVVRHAERIYRAMNRNRKY</sequence>
<dbReference type="Proteomes" id="UP000499080">
    <property type="component" value="Unassembled WGS sequence"/>
</dbReference>
<evidence type="ECO:0000313" key="3">
    <source>
        <dbReference type="EMBL" id="GBN25532.1"/>
    </source>
</evidence>
<evidence type="ECO:0000256" key="2">
    <source>
        <dbReference type="SAM" id="MobiDB-lite"/>
    </source>
</evidence>
<name>A0A4Y2MGC1_ARAVE</name>
<gene>
    <name evidence="3" type="ORF">AVEN_275064_1</name>
</gene>
<dbReference type="AlphaFoldDB" id="A0A4Y2MGC1"/>
<feature type="coiled-coil region" evidence="1">
    <location>
        <begin position="242"/>
        <end position="287"/>
    </location>
</feature>
<feature type="compositionally biased region" description="Low complexity" evidence="2">
    <location>
        <begin position="9"/>
        <end position="24"/>
    </location>
</feature>
<protein>
    <submittedName>
        <fullName evidence="3">Uncharacterized protein</fullName>
    </submittedName>
</protein>
<keyword evidence="1" id="KW-0175">Coiled coil</keyword>
<accession>A0A4Y2MGC1</accession>
<feature type="region of interest" description="Disordered" evidence="2">
    <location>
        <begin position="1"/>
        <end position="24"/>
    </location>
</feature>
<organism evidence="3 4">
    <name type="scientific">Araneus ventricosus</name>
    <name type="common">Orbweaver spider</name>
    <name type="synonym">Epeira ventricosa</name>
    <dbReference type="NCBI Taxonomy" id="182803"/>
    <lineage>
        <taxon>Eukaryota</taxon>
        <taxon>Metazoa</taxon>
        <taxon>Ecdysozoa</taxon>
        <taxon>Arthropoda</taxon>
        <taxon>Chelicerata</taxon>
        <taxon>Arachnida</taxon>
        <taxon>Araneae</taxon>
        <taxon>Araneomorphae</taxon>
        <taxon>Entelegynae</taxon>
        <taxon>Araneoidea</taxon>
        <taxon>Araneidae</taxon>
        <taxon>Araneus</taxon>
    </lineage>
</organism>
<keyword evidence="4" id="KW-1185">Reference proteome</keyword>